<evidence type="ECO:0000313" key="2">
    <source>
        <dbReference type="Proteomes" id="UP000504636"/>
    </source>
</evidence>
<accession>A0A6A6YWP5</accession>
<feature type="non-terminal residue" evidence="1">
    <location>
        <position position="86"/>
    </location>
</feature>
<name>A0A6A6YWP5_9PEZI</name>
<gene>
    <name evidence="1 3" type="ORF">BDZ99DRAFT_556602</name>
</gene>
<dbReference type="GeneID" id="54468079"/>
<evidence type="ECO:0000313" key="1">
    <source>
        <dbReference type="EMBL" id="KAF2813231.1"/>
    </source>
</evidence>
<reference evidence="3" key="2">
    <citation type="submission" date="2020-04" db="EMBL/GenBank/DDBJ databases">
        <authorList>
            <consortium name="NCBI Genome Project"/>
        </authorList>
    </citation>
    <scope>NUCLEOTIDE SEQUENCE</scope>
    <source>
        <strain evidence="3">CBS 304.34</strain>
    </source>
</reference>
<dbReference type="EMBL" id="MU003696">
    <property type="protein sequence ID" value="KAF2813231.1"/>
    <property type="molecule type" value="Genomic_DNA"/>
</dbReference>
<feature type="non-terminal residue" evidence="1">
    <location>
        <position position="1"/>
    </location>
</feature>
<sequence>QALYCCSGYICIIIAIILLAHPALGQTSFKYLKHPMILVSYYSIDPLSSSIAKKVKERLSLEQPILLGQSGFSSSTSSSSSFFSSP</sequence>
<proteinExistence type="predicted"/>
<reference evidence="1 3" key="1">
    <citation type="journal article" date="2020" name="Stud. Mycol.">
        <title>101 Dothideomycetes genomes: a test case for predicting lifestyles and emergence of pathogens.</title>
        <authorList>
            <person name="Haridas S."/>
            <person name="Albert R."/>
            <person name="Binder M."/>
            <person name="Bloem J."/>
            <person name="Labutti K."/>
            <person name="Salamov A."/>
            <person name="Andreopoulos B."/>
            <person name="Baker S."/>
            <person name="Barry K."/>
            <person name="Bills G."/>
            <person name="Bluhm B."/>
            <person name="Cannon C."/>
            <person name="Castanera R."/>
            <person name="Culley D."/>
            <person name="Daum C."/>
            <person name="Ezra D."/>
            <person name="Gonzalez J."/>
            <person name="Henrissat B."/>
            <person name="Kuo A."/>
            <person name="Liang C."/>
            <person name="Lipzen A."/>
            <person name="Lutzoni F."/>
            <person name="Magnuson J."/>
            <person name="Mondo S."/>
            <person name="Nolan M."/>
            <person name="Ohm R."/>
            <person name="Pangilinan J."/>
            <person name="Park H.-J."/>
            <person name="Ramirez L."/>
            <person name="Alfaro M."/>
            <person name="Sun H."/>
            <person name="Tritt A."/>
            <person name="Yoshinaga Y."/>
            <person name="Zwiers L.-H."/>
            <person name="Turgeon B."/>
            <person name="Goodwin S."/>
            <person name="Spatafora J."/>
            <person name="Crous P."/>
            <person name="Grigoriev I."/>
        </authorList>
    </citation>
    <scope>NUCLEOTIDE SEQUENCE</scope>
    <source>
        <strain evidence="1 3">CBS 304.34</strain>
    </source>
</reference>
<evidence type="ECO:0000313" key="3">
    <source>
        <dbReference type="RefSeq" id="XP_033580195.1"/>
    </source>
</evidence>
<dbReference type="AlphaFoldDB" id="A0A6A6YWP5"/>
<dbReference type="Proteomes" id="UP000504636">
    <property type="component" value="Unplaced"/>
</dbReference>
<organism evidence="1">
    <name type="scientific">Mytilinidion resinicola</name>
    <dbReference type="NCBI Taxonomy" id="574789"/>
    <lineage>
        <taxon>Eukaryota</taxon>
        <taxon>Fungi</taxon>
        <taxon>Dikarya</taxon>
        <taxon>Ascomycota</taxon>
        <taxon>Pezizomycotina</taxon>
        <taxon>Dothideomycetes</taxon>
        <taxon>Pleosporomycetidae</taxon>
        <taxon>Mytilinidiales</taxon>
        <taxon>Mytilinidiaceae</taxon>
        <taxon>Mytilinidion</taxon>
    </lineage>
</organism>
<dbReference type="RefSeq" id="XP_033580195.1">
    <property type="nucleotide sequence ID" value="XM_033727186.1"/>
</dbReference>
<protein>
    <submittedName>
        <fullName evidence="1 3">Uncharacterized protein</fullName>
    </submittedName>
</protein>
<keyword evidence="2" id="KW-1185">Reference proteome</keyword>
<reference evidence="3" key="3">
    <citation type="submission" date="2025-04" db="UniProtKB">
        <authorList>
            <consortium name="RefSeq"/>
        </authorList>
    </citation>
    <scope>IDENTIFICATION</scope>
    <source>
        <strain evidence="3">CBS 304.34</strain>
    </source>
</reference>